<organism evidence="1 2">
    <name type="scientific">Corallococcus macrosporus</name>
    <dbReference type="NCBI Taxonomy" id="35"/>
    <lineage>
        <taxon>Bacteria</taxon>
        <taxon>Pseudomonadati</taxon>
        <taxon>Myxococcota</taxon>
        <taxon>Myxococcia</taxon>
        <taxon>Myxococcales</taxon>
        <taxon>Cystobacterineae</taxon>
        <taxon>Myxococcaceae</taxon>
        <taxon>Corallococcus</taxon>
    </lineage>
</organism>
<evidence type="ECO:0000313" key="1">
    <source>
        <dbReference type="EMBL" id="MBN8232514.1"/>
    </source>
</evidence>
<reference evidence="1 2" key="1">
    <citation type="submission" date="2021-02" db="EMBL/GenBank/DDBJ databases">
        <title>De Novo genome assembly of isolated myxobacteria.</title>
        <authorList>
            <person name="Stevens D.C."/>
        </authorList>
    </citation>
    <scope>NUCLEOTIDE SEQUENCE [LARGE SCALE GENOMIC DNA]</scope>
    <source>
        <strain evidence="1 2">ATCC 29039</strain>
    </source>
</reference>
<evidence type="ECO:0000313" key="2">
    <source>
        <dbReference type="Proteomes" id="UP000664052"/>
    </source>
</evidence>
<dbReference type="EMBL" id="JAFIMU010000012">
    <property type="protein sequence ID" value="MBN8232514.1"/>
    <property type="molecule type" value="Genomic_DNA"/>
</dbReference>
<evidence type="ECO:0008006" key="3">
    <source>
        <dbReference type="Google" id="ProtNLM"/>
    </source>
</evidence>
<gene>
    <name evidence="1" type="ORF">JYK02_33860</name>
</gene>
<comment type="caution">
    <text evidence="1">The sequence shown here is derived from an EMBL/GenBank/DDBJ whole genome shotgun (WGS) entry which is preliminary data.</text>
</comment>
<name>A0ABS3DME5_9BACT</name>
<proteinExistence type="predicted"/>
<sequence length="173" mass="19018">MNLIRLSVVGLAVALLMTGCGRRRSNSRVDFSQMGPSINAKRYANLEKIAARDLQCDAELSPQYLGENQYRMIGCNTEGVYELRCLMGHCAWIPDVRLRAEFDLGCGKLEFQTTKMDRVTTGVTGCGKRATYRLIRAGFGYSWVLNSAVAQDEVPAPAPTLAPADEVPVPTEL</sequence>
<dbReference type="Proteomes" id="UP000664052">
    <property type="component" value="Unassembled WGS sequence"/>
</dbReference>
<dbReference type="PROSITE" id="PS51257">
    <property type="entry name" value="PROKAR_LIPOPROTEIN"/>
    <property type="match status" value="1"/>
</dbReference>
<dbReference type="RefSeq" id="WP_207057050.1">
    <property type="nucleotide sequence ID" value="NZ_JAFIMU010000012.1"/>
</dbReference>
<keyword evidence="2" id="KW-1185">Reference proteome</keyword>
<protein>
    <recommendedName>
        <fullName evidence="3">Lipoprotein</fullName>
    </recommendedName>
</protein>
<accession>A0ABS3DME5</accession>